<keyword evidence="3" id="KW-1185">Reference proteome</keyword>
<dbReference type="EMBL" id="BPQP01000012">
    <property type="protein sequence ID" value="GJD93608.1"/>
    <property type="molecule type" value="Genomic_DNA"/>
</dbReference>
<proteinExistence type="predicted"/>
<dbReference type="Proteomes" id="UP001055125">
    <property type="component" value="Unassembled WGS sequence"/>
</dbReference>
<accession>A0ABQ4RS48</accession>
<evidence type="ECO:0000256" key="1">
    <source>
        <dbReference type="SAM" id="MobiDB-lite"/>
    </source>
</evidence>
<protein>
    <submittedName>
        <fullName evidence="2">Uncharacterized protein</fullName>
    </submittedName>
</protein>
<feature type="compositionally biased region" description="Polar residues" evidence="1">
    <location>
        <begin position="92"/>
        <end position="105"/>
    </location>
</feature>
<sequence length="105" mass="11825">MSYFTHDLTGWIALHGVGKLSVLTYKVLFMPPHFEALLPFKNYPRRPSGALTGPREPSGSHRWRTEPFEARLNRVDQQSLRGQSVYPATAVNEKSNGDQSQGGRK</sequence>
<feature type="compositionally biased region" description="Basic and acidic residues" evidence="1">
    <location>
        <begin position="63"/>
        <end position="74"/>
    </location>
</feature>
<feature type="region of interest" description="Disordered" evidence="1">
    <location>
        <begin position="44"/>
        <end position="105"/>
    </location>
</feature>
<reference evidence="2" key="2">
    <citation type="submission" date="2021-08" db="EMBL/GenBank/DDBJ databases">
        <authorList>
            <person name="Tani A."/>
            <person name="Ola A."/>
            <person name="Ogura Y."/>
            <person name="Katsura K."/>
            <person name="Hayashi T."/>
        </authorList>
    </citation>
    <scope>NUCLEOTIDE SEQUENCE</scope>
    <source>
        <strain evidence="2">DSM 19015</strain>
    </source>
</reference>
<gene>
    <name evidence="2" type="ORF">OCOJLMKI_0804</name>
</gene>
<comment type="caution">
    <text evidence="2">The sequence shown here is derived from an EMBL/GenBank/DDBJ whole genome shotgun (WGS) entry which is preliminary data.</text>
</comment>
<name>A0ABQ4RS48_9HYPH</name>
<evidence type="ECO:0000313" key="2">
    <source>
        <dbReference type="EMBL" id="GJD93608.1"/>
    </source>
</evidence>
<organism evidence="2 3">
    <name type="scientific">Methylobacterium iners</name>
    <dbReference type="NCBI Taxonomy" id="418707"/>
    <lineage>
        <taxon>Bacteria</taxon>
        <taxon>Pseudomonadati</taxon>
        <taxon>Pseudomonadota</taxon>
        <taxon>Alphaproteobacteria</taxon>
        <taxon>Hyphomicrobiales</taxon>
        <taxon>Methylobacteriaceae</taxon>
        <taxon>Methylobacterium</taxon>
    </lineage>
</organism>
<reference evidence="2" key="1">
    <citation type="journal article" date="2021" name="Front. Microbiol.">
        <title>Comprehensive Comparative Genomics and Phenotyping of Methylobacterium Species.</title>
        <authorList>
            <person name="Alessa O."/>
            <person name="Ogura Y."/>
            <person name="Fujitani Y."/>
            <person name="Takami H."/>
            <person name="Hayashi T."/>
            <person name="Sahin N."/>
            <person name="Tani A."/>
        </authorList>
    </citation>
    <scope>NUCLEOTIDE SEQUENCE</scope>
    <source>
        <strain evidence="2">DSM 19015</strain>
    </source>
</reference>
<evidence type="ECO:0000313" key="3">
    <source>
        <dbReference type="Proteomes" id="UP001055125"/>
    </source>
</evidence>